<reference evidence="1" key="1">
    <citation type="submission" date="2018-05" db="EMBL/GenBank/DDBJ databases">
        <authorList>
            <person name="Lanie J.A."/>
            <person name="Ng W.-L."/>
            <person name="Kazmierczak K.M."/>
            <person name="Andrzejewski T.M."/>
            <person name="Davidsen T.M."/>
            <person name="Wayne K.J."/>
            <person name="Tettelin H."/>
            <person name="Glass J.I."/>
            <person name="Rusch D."/>
            <person name="Podicherti R."/>
            <person name="Tsui H.-C.T."/>
            <person name="Winkler M.E."/>
        </authorList>
    </citation>
    <scope>NUCLEOTIDE SEQUENCE</scope>
</reference>
<protein>
    <submittedName>
        <fullName evidence="1">Uncharacterized protein</fullName>
    </submittedName>
</protein>
<gene>
    <name evidence="1" type="ORF">METZ01_LOCUS123136</name>
</gene>
<sequence>MGFGQSHTYAKMMIKKSEEIIKSTKAGNLGKAKKILKDMEEIVKQIKRVLG</sequence>
<name>A0A381Y0R8_9ZZZZ</name>
<accession>A0A381Y0R8</accession>
<dbReference type="AlphaFoldDB" id="A0A381Y0R8"/>
<dbReference type="EMBL" id="UINC01016983">
    <property type="protein sequence ID" value="SVA70282.1"/>
    <property type="molecule type" value="Genomic_DNA"/>
</dbReference>
<evidence type="ECO:0000313" key="1">
    <source>
        <dbReference type="EMBL" id="SVA70282.1"/>
    </source>
</evidence>
<organism evidence="1">
    <name type="scientific">marine metagenome</name>
    <dbReference type="NCBI Taxonomy" id="408172"/>
    <lineage>
        <taxon>unclassified sequences</taxon>
        <taxon>metagenomes</taxon>
        <taxon>ecological metagenomes</taxon>
    </lineage>
</organism>
<proteinExistence type="predicted"/>